<dbReference type="WBParaSite" id="ES5_v2.g15702.t1">
    <property type="protein sequence ID" value="ES5_v2.g15702.t1"/>
    <property type="gene ID" value="ES5_v2.g15702"/>
</dbReference>
<reference evidence="2" key="1">
    <citation type="submission" date="2022-11" db="UniProtKB">
        <authorList>
            <consortium name="WormBaseParasite"/>
        </authorList>
    </citation>
    <scope>IDENTIFICATION</scope>
</reference>
<proteinExistence type="predicted"/>
<evidence type="ECO:0000313" key="1">
    <source>
        <dbReference type="Proteomes" id="UP000887579"/>
    </source>
</evidence>
<organism evidence="1 2">
    <name type="scientific">Panagrolaimus sp. ES5</name>
    <dbReference type="NCBI Taxonomy" id="591445"/>
    <lineage>
        <taxon>Eukaryota</taxon>
        <taxon>Metazoa</taxon>
        <taxon>Ecdysozoa</taxon>
        <taxon>Nematoda</taxon>
        <taxon>Chromadorea</taxon>
        <taxon>Rhabditida</taxon>
        <taxon>Tylenchina</taxon>
        <taxon>Panagrolaimomorpha</taxon>
        <taxon>Panagrolaimoidea</taxon>
        <taxon>Panagrolaimidae</taxon>
        <taxon>Panagrolaimus</taxon>
    </lineage>
</organism>
<evidence type="ECO:0000313" key="2">
    <source>
        <dbReference type="WBParaSite" id="ES5_v2.g15702.t1"/>
    </source>
</evidence>
<sequence length="318" mass="37088">MDLTLDQLMDRHMLAITRHGLQCANKTLQARITPKRTEFFASYRPHQNWSLPDSIIFYMAKNPPSAKAYQNLVQSCKYFFVKNPILVIDELFVKQKKEVRFNNALWLDDLSHVSSKIWITKKLENSVYPKYPTTLKLMSSIIPQLYQVDAQTLFLRNQIISFDEFLSLSSKVQHIVLNIAIVQDKEGSIVPLEKLVQFLPDAKVIELYDNPAASCVTSNTVRGFLELSHFSKIDNFEMRCLSDNFDIETFFTYLKTNTHTKFYLYFDKSISEVFKNRLESIIDEVIEAETLGYKPFIIDYIGIDDEKWSKLGALYRQK</sequence>
<protein>
    <submittedName>
        <fullName evidence="2">DUF38 domain-containing protein</fullName>
    </submittedName>
</protein>
<accession>A0AC34FFV6</accession>
<name>A0AC34FFV6_9BILA</name>
<dbReference type="Proteomes" id="UP000887579">
    <property type="component" value="Unplaced"/>
</dbReference>